<evidence type="ECO:0000313" key="2">
    <source>
        <dbReference type="Proteomes" id="UP001171916"/>
    </source>
</evidence>
<dbReference type="Gene3D" id="3.40.50.2000">
    <property type="entry name" value="Glycogen Phosphorylase B"/>
    <property type="match status" value="2"/>
</dbReference>
<organism evidence="1 2">
    <name type="scientific">Algoriphagus sediminis</name>
    <dbReference type="NCBI Taxonomy" id="3057113"/>
    <lineage>
        <taxon>Bacteria</taxon>
        <taxon>Pseudomonadati</taxon>
        <taxon>Bacteroidota</taxon>
        <taxon>Cytophagia</taxon>
        <taxon>Cytophagales</taxon>
        <taxon>Cyclobacteriaceae</taxon>
        <taxon>Algoriphagus</taxon>
    </lineage>
</organism>
<proteinExistence type="predicted"/>
<dbReference type="Proteomes" id="UP001171916">
    <property type="component" value="Unassembled WGS sequence"/>
</dbReference>
<sequence length="419" mass="48002">MKIVIIITGLRGLFYASLEMARRLQIHGHEIVFASSMDLSERLNPYDYEFIRLPSMRLNPKSDSGYERVYKNAIQNLAVNTLIVDIECPVYAISAVSLGKDVFILNHFLPIPTRPDAPFPNQNISPGEGLKGSKWMLSIGYGIKRLKHFVKAQRARFQEKGLDRRSLLINLAEDLGLKKDEFLYSRSIFPGPYLYFSKLPILHITAAELDFQHYLRPEEDYVGPMVFLERKNDEYPEDSKRLQELIDKISSLNRPLVYCALSSLKAVEKDFLEKIINAYKSEALEVVVGLGGKSEIPVIEIPENIHFFKWVDAQVILPHTDVAVITAGFHTIHECIYFEVPMISFSFSTTDQNGFQARIRSKKLGLNGDFTKETPDSLKRKTYFLIESKEHNISLAKMKKQLNSYVENKIFEKLIGDID</sequence>
<dbReference type="SUPFAM" id="SSF53756">
    <property type="entry name" value="UDP-Glycosyltransferase/glycogen phosphorylase"/>
    <property type="match status" value="1"/>
</dbReference>
<dbReference type="InterPro" id="IPR050426">
    <property type="entry name" value="Glycosyltransferase_28"/>
</dbReference>
<keyword evidence="2" id="KW-1185">Reference proteome</keyword>
<comment type="caution">
    <text evidence="1">The sequence shown here is derived from an EMBL/GenBank/DDBJ whole genome shotgun (WGS) entry which is preliminary data.</text>
</comment>
<name>A0ABT7Y8X3_9BACT</name>
<dbReference type="EMBL" id="JAUEPH010000001">
    <property type="protein sequence ID" value="MDN3202875.1"/>
    <property type="molecule type" value="Genomic_DNA"/>
</dbReference>
<dbReference type="PANTHER" id="PTHR48050:SF13">
    <property type="entry name" value="STEROL 3-BETA-GLUCOSYLTRANSFERASE UGT80A2"/>
    <property type="match status" value="1"/>
</dbReference>
<evidence type="ECO:0000313" key="1">
    <source>
        <dbReference type="EMBL" id="MDN3202875.1"/>
    </source>
</evidence>
<reference evidence="1" key="1">
    <citation type="submission" date="2023-06" db="EMBL/GenBank/DDBJ databases">
        <title>Robiginitalea aurantiacus sp. nov. and Algoriphagus sediminis sp. nov., isolated from coastal sediment.</title>
        <authorList>
            <person name="Zhou Z.Y."/>
            <person name="An J."/>
            <person name="Jia Y.W."/>
            <person name="Du Z.J."/>
        </authorList>
    </citation>
    <scope>NUCLEOTIDE SEQUENCE</scope>
    <source>
        <strain evidence="1">C2-7</strain>
    </source>
</reference>
<dbReference type="RefSeq" id="WP_289998432.1">
    <property type="nucleotide sequence ID" value="NZ_JAUEPH010000001.1"/>
</dbReference>
<gene>
    <name evidence="1" type="ORF">QVH07_01885</name>
</gene>
<protein>
    <submittedName>
        <fullName evidence="1">Glycosyltransferase</fullName>
    </submittedName>
</protein>
<accession>A0ABT7Y8X3</accession>
<dbReference type="PANTHER" id="PTHR48050">
    <property type="entry name" value="STEROL 3-BETA-GLUCOSYLTRANSFERASE"/>
    <property type="match status" value="1"/>
</dbReference>